<reference evidence="2" key="1">
    <citation type="submission" date="2020-03" db="EMBL/GenBank/DDBJ databases">
        <title>Evolution of repeat sequences and sex chromosomes of tilapia species revealed by chromosome-level genomes.</title>
        <authorList>
            <person name="Xu L."/>
            <person name="Tao W."/>
            <person name="Wang D."/>
            <person name="Zhou Q."/>
        </authorList>
    </citation>
    <scope>NUCLEOTIDE SEQUENCE [LARGE SCALE GENOMIC DNA]</scope>
    <source>
        <strain evidence="2">Israel</strain>
    </source>
</reference>
<proteinExistence type="predicted"/>
<reference evidence="1" key="2">
    <citation type="submission" date="2025-08" db="UniProtKB">
        <authorList>
            <consortium name="Ensembl"/>
        </authorList>
    </citation>
    <scope>IDENTIFICATION</scope>
</reference>
<keyword evidence="2" id="KW-1185">Reference proteome</keyword>
<organism evidence="1 2">
    <name type="scientific">Oreochromis aureus</name>
    <name type="common">Israeli tilapia</name>
    <name type="synonym">Chromis aureus</name>
    <dbReference type="NCBI Taxonomy" id="47969"/>
    <lineage>
        <taxon>Eukaryota</taxon>
        <taxon>Metazoa</taxon>
        <taxon>Chordata</taxon>
        <taxon>Craniata</taxon>
        <taxon>Vertebrata</taxon>
        <taxon>Euteleostomi</taxon>
        <taxon>Actinopterygii</taxon>
        <taxon>Neopterygii</taxon>
        <taxon>Teleostei</taxon>
        <taxon>Neoteleostei</taxon>
        <taxon>Acanthomorphata</taxon>
        <taxon>Ovalentaria</taxon>
        <taxon>Cichlomorphae</taxon>
        <taxon>Cichliformes</taxon>
        <taxon>Cichlidae</taxon>
        <taxon>African cichlids</taxon>
        <taxon>Pseudocrenilabrinae</taxon>
        <taxon>Oreochromini</taxon>
        <taxon>Oreochromis</taxon>
    </lineage>
</organism>
<protein>
    <submittedName>
        <fullName evidence="1">Uncharacterized protein</fullName>
    </submittedName>
</protein>
<dbReference type="Proteomes" id="UP000472276">
    <property type="component" value="Unassembled WGS sequence"/>
</dbReference>
<reference evidence="1" key="3">
    <citation type="submission" date="2025-09" db="UniProtKB">
        <authorList>
            <consortium name="Ensembl"/>
        </authorList>
    </citation>
    <scope>IDENTIFICATION</scope>
</reference>
<dbReference type="AlphaFoldDB" id="A0AAZ1WX08"/>
<evidence type="ECO:0000313" key="2">
    <source>
        <dbReference type="Proteomes" id="UP000472276"/>
    </source>
</evidence>
<name>A0AAZ1WX08_OREAU</name>
<evidence type="ECO:0000313" key="1">
    <source>
        <dbReference type="Ensembl" id="ENSOABP00000059972.1"/>
    </source>
</evidence>
<accession>A0AAZ1WX08</accession>
<dbReference type="Ensembl" id="ENSOABT00000079548.1">
    <property type="protein sequence ID" value="ENSOABP00000059972.1"/>
    <property type="gene ID" value="ENSOABG00000037571.1"/>
</dbReference>
<sequence>PQKIPPSAFSPLEAKNVRVKTAEEERHKRGRARRSLVRPLMLISYLHLLRGPFLKLQKDFALTNTRSNPLHKQLLLLCSRLFR</sequence>